<sequence length="170" mass="18433">MQNGLESLTTDEIAAASGVSTRTFFNYYPNKEAAAIGHPPEFSESDKEALRTGTAPLAADIKRLLGRHIETLAKDEAILRMVGKILRCNEKARGILDGFLSAQREDLTEVFCSRIGNRQTAAALAHSATNAIGGAIFLWEHEDGITLSQALDRVWEGLMDASRLLSSTGE</sequence>
<evidence type="ECO:0000313" key="6">
    <source>
        <dbReference type="Proteomes" id="UP000202922"/>
    </source>
</evidence>
<dbReference type="PANTHER" id="PTHR30055:SF238">
    <property type="entry name" value="MYCOFACTOCIN BIOSYNTHESIS TRANSCRIPTIONAL REGULATOR MFTR-RELATED"/>
    <property type="match status" value="1"/>
</dbReference>
<evidence type="ECO:0000313" key="5">
    <source>
        <dbReference type="EMBL" id="SMX51205.1"/>
    </source>
</evidence>
<name>A0A238L7Y9_9RHOB</name>
<organism evidence="5 6">
    <name type="scientific">Actibacterium lipolyticum</name>
    <dbReference type="NCBI Taxonomy" id="1524263"/>
    <lineage>
        <taxon>Bacteria</taxon>
        <taxon>Pseudomonadati</taxon>
        <taxon>Pseudomonadota</taxon>
        <taxon>Alphaproteobacteria</taxon>
        <taxon>Rhodobacterales</taxon>
        <taxon>Roseobacteraceae</taxon>
        <taxon>Actibacterium</taxon>
    </lineage>
</organism>
<gene>
    <name evidence="5" type="ORF">COL8621_03735</name>
</gene>
<dbReference type="GO" id="GO:0000976">
    <property type="term" value="F:transcription cis-regulatory region binding"/>
    <property type="evidence" value="ECO:0007669"/>
    <property type="project" value="TreeGrafter"/>
</dbReference>
<dbReference type="PANTHER" id="PTHR30055">
    <property type="entry name" value="HTH-TYPE TRANSCRIPTIONAL REGULATOR RUTR"/>
    <property type="match status" value="1"/>
</dbReference>
<dbReference type="SUPFAM" id="SSF46689">
    <property type="entry name" value="Homeodomain-like"/>
    <property type="match status" value="1"/>
</dbReference>
<feature type="domain" description="HTH tetR-type" evidence="4">
    <location>
        <begin position="2"/>
        <end position="33"/>
    </location>
</feature>
<reference evidence="6" key="1">
    <citation type="submission" date="2017-05" db="EMBL/GenBank/DDBJ databases">
        <authorList>
            <person name="Rodrigo-Torres L."/>
            <person name="Arahal R. D."/>
            <person name="Lucena T."/>
        </authorList>
    </citation>
    <scope>NUCLEOTIDE SEQUENCE [LARGE SCALE GENOMIC DNA]</scope>
    <source>
        <strain evidence="6">CECT 8621</strain>
    </source>
</reference>
<keyword evidence="2" id="KW-0238">DNA-binding</keyword>
<proteinExistence type="predicted"/>
<dbReference type="InterPro" id="IPR050109">
    <property type="entry name" value="HTH-type_TetR-like_transc_reg"/>
</dbReference>
<dbReference type="Pfam" id="PF00440">
    <property type="entry name" value="TetR_N"/>
    <property type="match status" value="1"/>
</dbReference>
<dbReference type="AlphaFoldDB" id="A0A238L7Y9"/>
<keyword evidence="1" id="KW-0805">Transcription regulation</keyword>
<keyword evidence="3" id="KW-0804">Transcription</keyword>
<dbReference type="InterPro" id="IPR009057">
    <property type="entry name" value="Homeodomain-like_sf"/>
</dbReference>
<evidence type="ECO:0000256" key="3">
    <source>
        <dbReference type="ARBA" id="ARBA00023163"/>
    </source>
</evidence>
<dbReference type="Gene3D" id="1.10.357.10">
    <property type="entry name" value="Tetracycline Repressor, domain 2"/>
    <property type="match status" value="1"/>
</dbReference>
<evidence type="ECO:0000256" key="2">
    <source>
        <dbReference type="ARBA" id="ARBA00023125"/>
    </source>
</evidence>
<keyword evidence="6" id="KW-1185">Reference proteome</keyword>
<dbReference type="GO" id="GO:0003700">
    <property type="term" value="F:DNA-binding transcription factor activity"/>
    <property type="evidence" value="ECO:0007669"/>
    <property type="project" value="TreeGrafter"/>
</dbReference>
<evidence type="ECO:0000259" key="4">
    <source>
        <dbReference type="Pfam" id="PF00440"/>
    </source>
</evidence>
<protein>
    <submittedName>
        <fullName evidence="5">Bacterial regulatory proteins, tetR family</fullName>
    </submittedName>
</protein>
<dbReference type="Proteomes" id="UP000202922">
    <property type="component" value="Unassembled WGS sequence"/>
</dbReference>
<dbReference type="InterPro" id="IPR001647">
    <property type="entry name" value="HTH_TetR"/>
</dbReference>
<accession>A0A238L7Y9</accession>
<evidence type="ECO:0000256" key="1">
    <source>
        <dbReference type="ARBA" id="ARBA00023015"/>
    </source>
</evidence>
<dbReference type="EMBL" id="FXYE01000005">
    <property type="protein sequence ID" value="SMX51205.1"/>
    <property type="molecule type" value="Genomic_DNA"/>
</dbReference>